<dbReference type="GO" id="GO:0005829">
    <property type="term" value="C:cytosol"/>
    <property type="evidence" value="ECO:0007669"/>
    <property type="project" value="TreeGrafter"/>
</dbReference>
<evidence type="ECO:0000256" key="5">
    <source>
        <dbReference type="ARBA" id="ARBA00022705"/>
    </source>
</evidence>
<evidence type="ECO:0000256" key="4">
    <source>
        <dbReference type="ARBA" id="ARBA00022598"/>
    </source>
</evidence>
<keyword evidence="9 14" id="KW-0460">Magnesium</keyword>
<dbReference type="PIRSF" id="PIRSF001604">
    <property type="entry name" value="LigA"/>
    <property type="match status" value="1"/>
</dbReference>
<dbReference type="Gene3D" id="1.10.150.20">
    <property type="entry name" value="5' to 3' exonuclease, C-terminal subdomain"/>
    <property type="match status" value="2"/>
</dbReference>
<dbReference type="Gene3D" id="6.20.10.30">
    <property type="match status" value="1"/>
</dbReference>
<keyword evidence="10 14" id="KW-0520">NAD</keyword>
<dbReference type="GO" id="GO:0006260">
    <property type="term" value="P:DNA replication"/>
    <property type="evidence" value="ECO:0007669"/>
    <property type="project" value="UniProtKB-KW"/>
</dbReference>
<keyword evidence="14" id="KW-0464">Manganese</keyword>
<dbReference type="Pfam" id="PF01653">
    <property type="entry name" value="DNA_ligase_aden"/>
    <property type="match status" value="1"/>
</dbReference>
<evidence type="ECO:0000256" key="7">
    <source>
        <dbReference type="ARBA" id="ARBA00022763"/>
    </source>
</evidence>
<keyword evidence="11 14" id="KW-0234">DNA repair</keyword>
<evidence type="ECO:0000256" key="12">
    <source>
        <dbReference type="ARBA" id="ARBA00034005"/>
    </source>
</evidence>
<dbReference type="InterPro" id="IPR004149">
    <property type="entry name" value="Znf_DNAligase_C4"/>
</dbReference>
<evidence type="ECO:0000256" key="6">
    <source>
        <dbReference type="ARBA" id="ARBA00022723"/>
    </source>
</evidence>
<evidence type="ECO:0000256" key="13">
    <source>
        <dbReference type="ARBA" id="ARBA00060881"/>
    </source>
</evidence>
<evidence type="ECO:0000256" key="15">
    <source>
        <dbReference type="RuleBase" id="RU000618"/>
    </source>
</evidence>
<comment type="similarity">
    <text evidence="13 14">Belongs to the NAD-dependent DNA ligase family. LigA subfamily.</text>
</comment>
<sequence length="738" mass="81415">MDDLFSQPAPDKRIAELTRQLEHHNQLYYQEAEPEISDAEYDALMGELKQLEKEHPSLAKPDSPTQRVGGAPLEGFEQRQHLVPMLSIEDIHELKPEELEELQATKPAATRAENLREWFKRFQRSLGHSDVRLTIEPKIDGVAVSCVYRDGVLDYAVTRGDGATGDDITQNIKTIQSIPLRLPAGAPALFEVRGEVFMPNAAFAKLNQQRDENGEPAFVNPRNATAGTLKQLDPKLVASRPLDCIFHSYGLVEDAPYSSVSEFQKTLKEYGLKSTHWFHQPSTMDELLECIQKLDQDRHDFPYATDGAVIKVDDLALHAQLGATSKHPKWACAYKFLPEQKETLLKSVTVQVGRTGVLTPVAELEPVFVSGTTVSRATLHNQDEIDRKDIRLGDTVIIEKAGEIIPAVVKVITAKRAADSKPFSLYDYVDGQCPSCHGPIEQEEGFVAWRCVNFACPAQAVTRIKHFASRKALDIDGLGTAVAEKLVENQIVSTTLDLFDLEADSLADLLLDPAKLEFGDSKPRRLGEKKAALITSSLNDARKAPLSRWIYAMGIPHIGESAAREIARLHKDLREVASSPILQDLAELPDFEELSVSKRKKENHPRLAKYQIESELGPVSAQHITAFFHSEGGKLVIEKLQAHGLNPTSDNYDPEKSALEHADSAIAGKTFVITGTLSKPRPEFKKIIEAEGGKVSGSISGKTDYLLAGEKAGSKRTKAEDLGVAVLDEAAFNELLAK</sequence>
<reference evidence="17" key="1">
    <citation type="submission" date="2021-01" db="EMBL/GenBank/DDBJ databases">
        <title>Modified the classification status of verrucomicrobia.</title>
        <authorList>
            <person name="Feng X."/>
        </authorList>
    </citation>
    <scope>NUCLEOTIDE SEQUENCE</scope>
    <source>
        <strain evidence="17">5K15</strain>
    </source>
</reference>
<dbReference type="SMART" id="SM00292">
    <property type="entry name" value="BRCT"/>
    <property type="match status" value="1"/>
</dbReference>
<dbReference type="InterPro" id="IPR004150">
    <property type="entry name" value="NAD_DNA_ligase_OB"/>
</dbReference>
<gene>
    <name evidence="14 17" type="primary">ligA</name>
    <name evidence="17" type="ORF">JIN83_12015</name>
</gene>
<keyword evidence="8 14" id="KW-0862">Zinc</keyword>
<feature type="active site" description="N6-AMP-lysine intermediate" evidence="14">
    <location>
        <position position="138"/>
    </location>
</feature>
<dbReference type="RefSeq" id="WP_309490301.1">
    <property type="nucleotide sequence ID" value="NZ_JAENIG010000007.1"/>
</dbReference>
<feature type="binding site" evidence="14">
    <location>
        <position position="195"/>
    </location>
    <ligand>
        <name>NAD(+)</name>
        <dbReference type="ChEBI" id="CHEBI:57540"/>
    </ligand>
</feature>
<dbReference type="InterPro" id="IPR018239">
    <property type="entry name" value="DNA_ligase_AS"/>
</dbReference>
<dbReference type="GO" id="GO:0046872">
    <property type="term" value="F:metal ion binding"/>
    <property type="evidence" value="ECO:0007669"/>
    <property type="project" value="UniProtKB-KW"/>
</dbReference>
<feature type="binding site" evidence="14">
    <location>
        <position position="451"/>
    </location>
    <ligand>
        <name>Zn(2+)</name>
        <dbReference type="ChEBI" id="CHEBI:29105"/>
    </ligand>
</feature>
<dbReference type="AlphaFoldDB" id="A0AAE2VCH9"/>
<dbReference type="SUPFAM" id="SSF52113">
    <property type="entry name" value="BRCT domain"/>
    <property type="match status" value="1"/>
</dbReference>
<feature type="binding site" evidence="14">
    <location>
        <position position="436"/>
    </location>
    <ligand>
        <name>Zn(2+)</name>
        <dbReference type="ChEBI" id="CHEBI:29105"/>
    </ligand>
</feature>
<dbReference type="PROSITE" id="PS01055">
    <property type="entry name" value="DNA_LIGASE_N1"/>
    <property type="match status" value="1"/>
</dbReference>
<dbReference type="InterPro" id="IPR013839">
    <property type="entry name" value="DNAligase_adenylation"/>
</dbReference>
<evidence type="ECO:0000313" key="17">
    <source>
        <dbReference type="EMBL" id="MBK1855690.1"/>
    </source>
</evidence>
<dbReference type="Pfam" id="PF03120">
    <property type="entry name" value="OB_DNA_ligase"/>
    <property type="match status" value="1"/>
</dbReference>
<dbReference type="Gene3D" id="3.40.50.10190">
    <property type="entry name" value="BRCT domain"/>
    <property type="match status" value="1"/>
</dbReference>
<dbReference type="Pfam" id="PF00533">
    <property type="entry name" value="BRCT"/>
    <property type="match status" value="1"/>
</dbReference>
<evidence type="ECO:0000256" key="3">
    <source>
        <dbReference type="ARBA" id="ARBA00013308"/>
    </source>
</evidence>
<dbReference type="CDD" id="cd00114">
    <property type="entry name" value="LIGANc"/>
    <property type="match status" value="1"/>
</dbReference>
<evidence type="ECO:0000256" key="14">
    <source>
        <dbReference type="HAMAP-Rule" id="MF_01588"/>
    </source>
</evidence>
<dbReference type="NCBIfam" id="NF005932">
    <property type="entry name" value="PRK07956.1"/>
    <property type="match status" value="1"/>
</dbReference>
<evidence type="ECO:0000256" key="2">
    <source>
        <dbReference type="ARBA" id="ARBA00012722"/>
    </source>
</evidence>
<dbReference type="NCBIfam" id="TIGR00575">
    <property type="entry name" value="dnlj"/>
    <property type="match status" value="1"/>
</dbReference>
<dbReference type="GO" id="GO:0003911">
    <property type="term" value="F:DNA ligase (NAD+) activity"/>
    <property type="evidence" value="ECO:0007669"/>
    <property type="project" value="UniProtKB-UniRule"/>
</dbReference>
<dbReference type="PANTHER" id="PTHR23389:SF9">
    <property type="entry name" value="DNA LIGASE"/>
    <property type="match status" value="1"/>
</dbReference>
<dbReference type="Proteomes" id="UP000634206">
    <property type="component" value="Unassembled WGS sequence"/>
</dbReference>
<organism evidence="17 18">
    <name type="scientific">Oceaniferula flava</name>
    <dbReference type="NCBI Taxonomy" id="2800421"/>
    <lineage>
        <taxon>Bacteria</taxon>
        <taxon>Pseudomonadati</taxon>
        <taxon>Verrucomicrobiota</taxon>
        <taxon>Verrucomicrobiia</taxon>
        <taxon>Verrucomicrobiales</taxon>
        <taxon>Verrucomicrobiaceae</taxon>
        <taxon>Oceaniferula</taxon>
    </lineage>
</organism>
<feature type="binding site" evidence="14">
    <location>
        <position position="136"/>
    </location>
    <ligand>
        <name>NAD(+)</name>
        <dbReference type="ChEBI" id="CHEBI:57540"/>
    </ligand>
</feature>
<feature type="binding site" evidence="14">
    <location>
        <begin position="38"/>
        <end position="42"/>
    </location>
    <ligand>
        <name>NAD(+)</name>
        <dbReference type="ChEBI" id="CHEBI:57540"/>
    </ligand>
</feature>
<feature type="binding site" evidence="14">
    <location>
        <position position="456"/>
    </location>
    <ligand>
        <name>Zn(2+)</name>
        <dbReference type="ChEBI" id="CHEBI:29105"/>
    </ligand>
</feature>
<dbReference type="GO" id="GO:0006281">
    <property type="term" value="P:DNA repair"/>
    <property type="evidence" value="ECO:0007669"/>
    <property type="project" value="UniProtKB-KW"/>
</dbReference>
<dbReference type="EMBL" id="JAENIG010000007">
    <property type="protein sequence ID" value="MBK1855690.1"/>
    <property type="molecule type" value="Genomic_DNA"/>
</dbReference>
<feature type="binding site" evidence="14">
    <location>
        <position position="159"/>
    </location>
    <ligand>
        <name>NAD(+)</name>
        <dbReference type="ChEBI" id="CHEBI:57540"/>
    </ligand>
</feature>
<dbReference type="Gene3D" id="3.30.470.30">
    <property type="entry name" value="DNA ligase/mRNA capping enzyme"/>
    <property type="match status" value="1"/>
</dbReference>
<dbReference type="InterPro" id="IPR001679">
    <property type="entry name" value="DNA_ligase"/>
</dbReference>
<dbReference type="InterPro" id="IPR013840">
    <property type="entry name" value="DNAligase_N"/>
</dbReference>
<dbReference type="SUPFAM" id="SSF50249">
    <property type="entry name" value="Nucleic acid-binding proteins"/>
    <property type="match status" value="1"/>
</dbReference>
<evidence type="ECO:0000256" key="11">
    <source>
        <dbReference type="ARBA" id="ARBA00023204"/>
    </source>
</evidence>
<proteinExistence type="inferred from homology"/>
<dbReference type="SUPFAM" id="SSF56091">
    <property type="entry name" value="DNA ligase/mRNA capping enzyme, catalytic domain"/>
    <property type="match status" value="1"/>
</dbReference>
<evidence type="ECO:0000256" key="8">
    <source>
        <dbReference type="ARBA" id="ARBA00022833"/>
    </source>
</evidence>
<evidence type="ECO:0000256" key="10">
    <source>
        <dbReference type="ARBA" id="ARBA00023027"/>
    </source>
</evidence>
<evidence type="ECO:0000256" key="9">
    <source>
        <dbReference type="ARBA" id="ARBA00022842"/>
    </source>
</evidence>
<dbReference type="InterPro" id="IPR036420">
    <property type="entry name" value="BRCT_dom_sf"/>
</dbReference>
<comment type="cofactor">
    <cofactor evidence="14">
        <name>Mg(2+)</name>
        <dbReference type="ChEBI" id="CHEBI:18420"/>
    </cofactor>
    <cofactor evidence="14">
        <name>Mn(2+)</name>
        <dbReference type="ChEBI" id="CHEBI:29035"/>
    </cofactor>
</comment>
<dbReference type="PANTHER" id="PTHR23389">
    <property type="entry name" value="CHROMOSOME TRANSMISSION FIDELITY FACTOR 18"/>
    <property type="match status" value="1"/>
</dbReference>
<feature type="binding site" evidence="14">
    <location>
        <begin position="87"/>
        <end position="88"/>
    </location>
    <ligand>
        <name>NAD(+)</name>
        <dbReference type="ChEBI" id="CHEBI:57540"/>
    </ligand>
</feature>
<dbReference type="InterPro" id="IPR001357">
    <property type="entry name" value="BRCT_dom"/>
</dbReference>
<feature type="domain" description="BRCT" evidence="16">
    <location>
        <begin position="661"/>
        <end position="738"/>
    </location>
</feature>
<evidence type="ECO:0000313" key="18">
    <source>
        <dbReference type="Proteomes" id="UP000634206"/>
    </source>
</evidence>
<dbReference type="InterPro" id="IPR033136">
    <property type="entry name" value="DNA_ligase_CS"/>
</dbReference>
<dbReference type="FunFam" id="2.40.50.140:FF:000012">
    <property type="entry name" value="DNA ligase"/>
    <property type="match status" value="1"/>
</dbReference>
<comment type="caution">
    <text evidence="17">The sequence shown here is derived from an EMBL/GenBank/DDBJ whole genome shotgun (WGS) entry which is preliminary data.</text>
</comment>
<keyword evidence="18" id="KW-1185">Reference proteome</keyword>
<evidence type="ECO:0000259" key="16">
    <source>
        <dbReference type="PROSITE" id="PS50172"/>
    </source>
</evidence>
<dbReference type="EC" id="6.5.1.2" evidence="2 14"/>
<dbReference type="SMART" id="SM00532">
    <property type="entry name" value="LIGANc"/>
    <property type="match status" value="1"/>
</dbReference>
<comment type="function">
    <text evidence="1 14">DNA ligase that catalyzes the formation of phosphodiester linkages between 5'-phosphoryl and 3'-hydroxyl groups in double-stranded DNA using NAD as a coenzyme and as the energy source for the reaction. It is essential for DNA replication and repair of damaged DNA.</text>
</comment>
<protein>
    <recommendedName>
        <fullName evidence="3 14">DNA ligase</fullName>
        <ecNumber evidence="2 14">6.5.1.2</ecNumber>
    </recommendedName>
    <alternativeName>
        <fullName evidence="14">Polydeoxyribonucleotide synthase [NAD(+)]</fullName>
    </alternativeName>
</protein>
<dbReference type="SUPFAM" id="SSF47781">
    <property type="entry name" value="RuvA domain 2-like"/>
    <property type="match status" value="1"/>
</dbReference>
<keyword evidence="4 14" id="KW-0436">Ligase</keyword>
<dbReference type="PROSITE" id="PS50172">
    <property type="entry name" value="BRCT"/>
    <property type="match status" value="1"/>
</dbReference>
<dbReference type="Gene3D" id="1.10.287.610">
    <property type="entry name" value="Helix hairpin bin"/>
    <property type="match status" value="1"/>
</dbReference>
<feature type="binding site" evidence="14">
    <location>
        <position position="335"/>
    </location>
    <ligand>
        <name>NAD(+)</name>
        <dbReference type="ChEBI" id="CHEBI:57540"/>
    </ligand>
</feature>
<dbReference type="HAMAP" id="MF_01588">
    <property type="entry name" value="DNA_ligase_A"/>
    <property type="match status" value="1"/>
</dbReference>
<keyword evidence="7 14" id="KW-0227">DNA damage</keyword>
<dbReference type="Pfam" id="PF03119">
    <property type="entry name" value="DNA_ligase_ZBD"/>
    <property type="match status" value="1"/>
</dbReference>
<keyword evidence="6 14" id="KW-0479">Metal-binding</keyword>
<dbReference type="InterPro" id="IPR012340">
    <property type="entry name" value="NA-bd_OB-fold"/>
</dbReference>
<comment type="catalytic activity">
    <reaction evidence="12 14 15">
        <text>NAD(+) + (deoxyribonucleotide)n-3'-hydroxyl + 5'-phospho-(deoxyribonucleotide)m = (deoxyribonucleotide)n+m + AMP + beta-nicotinamide D-nucleotide.</text>
        <dbReference type="EC" id="6.5.1.2"/>
    </reaction>
</comment>
<feature type="binding site" evidence="14">
    <location>
        <position position="311"/>
    </location>
    <ligand>
        <name>NAD(+)</name>
        <dbReference type="ChEBI" id="CHEBI:57540"/>
    </ligand>
</feature>
<accession>A0AAE2VCH9</accession>
<evidence type="ECO:0000256" key="1">
    <source>
        <dbReference type="ARBA" id="ARBA00004067"/>
    </source>
</evidence>
<dbReference type="FunFam" id="1.10.287.610:FF:000002">
    <property type="entry name" value="DNA ligase"/>
    <property type="match status" value="1"/>
</dbReference>
<dbReference type="CDD" id="cd17748">
    <property type="entry name" value="BRCT_DNA_ligase_like"/>
    <property type="match status" value="1"/>
</dbReference>
<keyword evidence="5 14" id="KW-0235">DNA replication</keyword>
<dbReference type="InterPro" id="IPR010994">
    <property type="entry name" value="RuvA_2-like"/>
</dbReference>
<dbReference type="PROSITE" id="PS01056">
    <property type="entry name" value="DNA_LIGASE_N2"/>
    <property type="match status" value="1"/>
</dbReference>
<name>A0AAE2VCH9_9BACT</name>
<feature type="binding site" evidence="14">
    <location>
        <position position="433"/>
    </location>
    <ligand>
        <name>Zn(2+)</name>
        <dbReference type="ChEBI" id="CHEBI:29105"/>
    </ligand>
</feature>
<dbReference type="Gene3D" id="2.40.50.140">
    <property type="entry name" value="Nucleic acid-binding proteins"/>
    <property type="match status" value="1"/>
</dbReference>